<reference evidence="1 2" key="1">
    <citation type="journal article" date="2020" name="Nature">
        <title>Six reference-quality genomes reveal evolution of bat adaptations.</title>
        <authorList>
            <person name="Jebb D."/>
            <person name="Huang Z."/>
            <person name="Pippel M."/>
            <person name="Hughes G.M."/>
            <person name="Lavrichenko K."/>
            <person name="Devanna P."/>
            <person name="Winkler S."/>
            <person name="Jermiin L.S."/>
            <person name="Skirmuntt E.C."/>
            <person name="Katzourakis A."/>
            <person name="Burkitt-Gray L."/>
            <person name="Ray D.A."/>
            <person name="Sullivan K.A.M."/>
            <person name="Roscito J.G."/>
            <person name="Kirilenko B.M."/>
            <person name="Davalos L.M."/>
            <person name="Corthals A.P."/>
            <person name="Power M.L."/>
            <person name="Jones G."/>
            <person name="Ransome R.D."/>
            <person name="Dechmann D.K.N."/>
            <person name="Locatelli A.G."/>
            <person name="Puechmaille S.J."/>
            <person name="Fedrigo O."/>
            <person name="Jarvis E.D."/>
            <person name="Hiller M."/>
            <person name="Vernes S.C."/>
            <person name="Myers E.W."/>
            <person name="Teeling E.C."/>
        </authorList>
    </citation>
    <scope>NUCLEOTIDE SEQUENCE [LARGE SCALE GENOMIC DNA]</scope>
    <source>
        <strain evidence="1">MMolMol1</strain>
        <tissue evidence="1">Muscle</tissue>
    </source>
</reference>
<dbReference type="Proteomes" id="UP000550707">
    <property type="component" value="Unassembled WGS sequence"/>
</dbReference>
<gene>
    <name evidence="1" type="ORF">HJG59_010319</name>
</gene>
<dbReference type="EMBL" id="JACASF010000003">
    <property type="protein sequence ID" value="KAF6489925.1"/>
    <property type="molecule type" value="Genomic_DNA"/>
</dbReference>
<comment type="caution">
    <text evidence="1">The sequence shown here is derived from an EMBL/GenBank/DDBJ whole genome shotgun (WGS) entry which is preliminary data.</text>
</comment>
<name>A0A7J8J0Q9_MOLMO</name>
<dbReference type="InParanoid" id="A0A7J8J0Q9"/>
<sequence length="125" mass="13931">MPASLCTCFKLPFTFSYWKTATEESTCFPSAKMETDQVTKDATVANSLHVMQASFGKGRSKTVCASLARNEERLNLSFLSQLLLKSVQLLQINVNGNMHSLFNWTESSLCVNHCTEQGKKNEGDK</sequence>
<proteinExistence type="predicted"/>
<organism evidence="1 2">
    <name type="scientific">Molossus molossus</name>
    <name type="common">Pallas' mastiff bat</name>
    <name type="synonym">Vespertilio molossus</name>
    <dbReference type="NCBI Taxonomy" id="27622"/>
    <lineage>
        <taxon>Eukaryota</taxon>
        <taxon>Metazoa</taxon>
        <taxon>Chordata</taxon>
        <taxon>Craniata</taxon>
        <taxon>Vertebrata</taxon>
        <taxon>Euteleostomi</taxon>
        <taxon>Mammalia</taxon>
        <taxon>Eutheria</taxon>
        <taxon>Laurasiatheria</taxon>
        <taxon>Chiroptera</taxon>
        <taxon>Yangochiroptera</taxon>
        <taxon>Molossidae</taxon>
        <taxon>Molossus</taxon>
    </lineage>
</organism>
<keyword evidence="2" id="KW-1185">Reference proteome</keyword>
<evidence type="ECO:0000313" key="2">
    <source>
        <dbReference type="Proteomes" id="UP000550707"/>
    </source>
</evidence>
<accession>A0A7J8J0Q9</accession>
<protein>
    <submittedName>
        <fullName evidence="1">Uncharacterized protein</fullName>
    </submittedName>
</protein>
<dbReference type="AlphaFoldDB" id="A0A7J8J0Q9"/>
<evidence type="ECO:0000313" key="1">
    <source>
        <dbReference type="EMBL" id="KAF6489925.1"/>
    </source>
</evidence>